<sequence length="250" mass="27303">MKLTKIGFSVIAASLLSTTANADVLGMSASLSYWSPDTSGTIQSGGGKIDVDKDLGLGRDDSAIFTAVFDHPVPIIPNFRFQYSDMDQVVYSVSNFDFKGETYDGRIQTSLDLTNYDFTLYYEVLDNWVNLDVGLTAKVFDGLLLLREQDPDPITGKYSSSKTDIDDIIPMLYGSAVFELPITSLSVGVEGSAISIEDDTVYDLLAKVRYRASFFGVEAGYRAMGVKTEVSSIKVDARSDGPYVSAMLIF</sequence>
<proteinExistence type="predicted"/>
<dbReference type="RefSeq" id="WP_265049089.1">
    <property type="nucleotide sequence ID" value="NZ_CP100390.1"/>
</dbReference>
<evidence type="ECO:0000256" key="1">
    <source>
        <dbReference type="SAM" id="SignalP"/>
    </source>
</evidence>
<evidence type="ECO:0000313" key="3">
    <source>
        <dbReference type="Proteomes" id="UP001163739"/>
    </source>
</evidence>
<feature type="chain" id="PRO_5047548547" evidence="1">
    <location>
        <begin position="23"/>
        <end position="250"/>
    </location>
</feature>
<feature type="signal peptide" evidence="1">
    <location>
        <begin position="1"/>
        <end position="22"/>
    </location>
</feature>
<accession>A0ABY6N6H6</accession>
<reference evidence="2" key="1">
    <citation type="submission" date="2022-06" db="EMBL/GenBank/DDBJ databases">
        <title>Alkalimarinus sp. nov., isolated from gut of a Alitta virens.</title>
        <authorList>
            <person name="Yang A.I."/>
            <person name="Shin N.-R."/>
        </authorList>
    </citation>
    <scope>NUCLEOTIDE SEQUENCE</scope>
    <source>
        <strain evidence="2">A2M4</strain>
    </source>
</reference>
<evidence type="ECO:0000313" key="2">
    <source>
        <dbReference type="EMBL" id="UZE97614.1"/>
    </source>
</evidence>
<dbReference type="InterPro" id="IPR026387">
    <property type="entry name" value="OMP_w_GlyGly"/>
</dbReference>
<name>A0ABY6N6H6_9ALTE</name>
<keyword evidence="1" id="KW-0732">Signal</keyword>
<gene>
    <name evidence="2" type="ORF">NKI27_07710</name>
</gene>
<protein>
    <submittedName>
        <fullName evidence="2">TIGR04219 family outer membrane beta-barrel protein</fullName>
    </submittedName>
</protein>
<organism evidence="2 3">
    <name type="scientific">Alkalimarinus alittae</name>
    <dbReference type="NCBI Taxonomy" id="2961619"/>
    <lineage>
        <taxon>Bacteria</taxon>
        <taxon>Pseudomonadati</taxon>
        <taxon>Pseudomonadota</taxon>
        <taxon>Gammaproteobacteria</taxon>
        <taxon>Alteromonadales</taxon>
        <taxon>Alteromonadaceae</taxon>
        <taxon>Alkalimarinus</taxon>
    </lineage>
</organism>
<dbReference type="NCBIfam" id="TIGR04219">
    <property type="entry name" value="OMP_w_GlyGly"/>
    <property type="match status" value="1"/>
</dbReference>
<keyword evidence="3" id="KW-1185">Reference proteome</keyword>
<dbReference type="EMBL" id="CP100390">
    <property type="protein sequence ID" value="UZE97614.1"/>
    <property type="molecule type" value="Genomic_DNA"/>
</dbReference>
<dbReference type="Proteomes" id="UP001163739">
    <property type="component" value="Chromosome"/>
</dbReference>